<dbReference type="OrthoDB" id="7330655at2"/>
<protein>
    <recommendedName>
        <fullName evidence="4">Lytic transglycosylase</fullName>
    </recommendedName>
</protein>
<sequence>MAQPWNLGPPVVDFSPLSRLGESYNNAYDQARKRQSLAEIGQRLDGSPEGYLKVAQGLLASGDARGAASILALSEKARARGQASDAGASPLLAPDAPAADEPQAAFAPATPSAPAQRAFNRPVQVAETEADAQRLEAEMEQRNRFGYGNPALPAGMRNNNPGNLKYAGNTAFPGVLGPSRNTDQGDPQSVFNSPEAGMSAAYGLALRKYQGGKRTANELIASRNGWTPGNSTAAANIARAMGLAPDQDLELANPQRARAFMQALIAQEHGAAGARYPSDMIESAVNGRPGGAQAGQGQGPRTQPQAREGSRARMPDGTIITLRNNQWVPE</sequence>
<keyword evidence="3" id="KW-1185">Reference proteome</keyword>
<accession>A0A2S4MCD7</accession>
<evidence type="ECO:0008006" key="4">
    <source>
        <dbReference type="Google" id="ProtNLM"/>
    </source>
</evidence>
<gene>
    <name evidence="2" type="ORF">CYD53_10561</name>
</gene>
<evidence type="ECO:0000313" key="3">
    <source>
        <dbReference type="Proteomes" id="UP000236919"/>
    </source>
</evidence>
<organism evidence="2 3">
    <name type="scientific">Bosea psychrotolerans</name>
    <dbReference type="NCBI Taxonomy" id="1871628"/>
    <lineage>
        <taxon>Bacteria</taxon>
        <taxon>Pseudomonadati</taxon>
        <taxon>Pseudomonadota</taxon>
        <taxon>Alphaproteobacteria</taxon>
        <taxon>Hyphomicrobiales</taxon>
        <taxon>Boseaceae</taxon>
        <taxon>Bosea</taxon>
    </lineage>
</organism>
<evidence type="ECO:0000313" key="2">
    <source>
        <dbReference type="EMBL" id="POR52396.1"/>
    </source>
</evidence>
<feature type="region of interest" description="Disordered" evidence="1">
    <location>
        <begin position="281"/>
        <end position="330"/>
    </location>
</feature>
<evidence type="ECO:0000256" key="1">
    <source>
        <dbReference type="SAM" id="MobiDB-lite"/>
    </source>
</evidence>
<dbReference type="EMBL" id="PQFZ01000005">
    <property type="protein sequence ID" value="POR52396.1"/>
    <property type="molecule type" value="Genomic_DNA"/>
</dbReference>
<dbReference type="RefSeq" id="WP_103718026.1">
    <property type="nucleotide sequence ID" value="NZ_PQFZ01000005.1"/>
</dbReference>
<feature type="compositionally biased region" description="Polar residues" evidence="1">
    <location>
        <begin position="321"/>
        <end position="330"/>
    </location>
</feature>
<proteinExistence type="predicted"/>
<feature type="compositionally biased region" description="Gly residues" evidence="1">
    <location>
        <begin position="288"/>
        <end position="298"/>
    </location>
</feature>
<name>A0A2S4MCD7_9HYPH</name>
<dbReference type="AlphaFoldDB" id="A0A2S4MCD7"/>
<comment type="caution">
    <text evidence="2">The sequence shown here is derived from an EMBL/GenBank/DDBJ whole genome shotgun (WGS) entry which is preliminary data.</text>
</comment>
<reference evidence="2 3" key="1">
    <citation type="submission" date="2018-01" db="EMBL/GenBank/DDBJ databases">
        <title>Genomic Encyclopedia of Type Strains, Phase III (KMG-III): the genomes of soil and plant-associated and newly described type strains.</title>
        <authorList>
            <person name="Whitman W."/>
        </authorList>
    </citation>
    <scope>NUCLEOTIDE SEQUENCE [LARGE SCALE GENOMIC DNA]</scope>
    <source>
        <strain evidence="2 3">1131</strain>
    </source>
</reference>
<dbReference type="Proteomes" id="UP000236919">
    <property type="component" value="Unassembled WGS sequence"/>
</dbReference>